<accession>A0A9E2F2R2</accession>
<evidence type="ECO:0000313" key="2">
    <source>
        <dbReference type="Proteomes" id="UP000811545"/>
    </source>
</evidence>
<dbReference type="EMBL" id="QLTW01000287">
    <property type="protein sequence ID" value="MBT9146052.1"/>
    <property type="molecule type" value="Genomic_DNA"/>
</dbReference>
<organism evidence="1 2">
    <name type="scientific">Psychracetigena formicireducens</name>
    <dbReference type="NCBI Taxonomy" id="2986056"/>
    <lineage>
        <taxon>Bacteria</taxon>
        <taxon>Bacillati</taxon>
        <taxon>Candidatus Lithacetigenota</taxon>
        <taxon>Candidatus Psychracetigena</taxon>
    </lineage>
</organism>
<dbReference type="AlphaFoldDB" id="A0A9E2F2R2"/>
<gene>
    <name evidence="1" type="ORF">DDT42_01931</name>
</gene>
<proteinExistence type="predicted"/>
<comment type="caution">
    <text evidence="1">The sequence shown here is derived from an EMBL/GenBank/DDBJ whole genome shotgun (WGS) entry which is preliminary data.</text>
</comment>
<sequence>MVEILVAASIFFVLFTAVATTFALGINLQYRTELGTSAEFIAQFLLEYFSSIGPHVILGQPVNILVPTTSIEKSLSLMVLNLPYPEGAYRVLTNNTGTAWTRGIWAAAGNSTPPAFVLDRFYRSEKAPHPQFFPNIFMIDGFASLPPGTNLTALNDMFPPTIRFKSVPATPPYFQIVINSFPPFKIAASPQLQYWIEVREITHSPNIKNRLYEITITVEWKIQNRDFRYQIRGLVPDAR</sequence>
<reference evidence="1 2" key="1">
    <citation type="journal article" date="2021" name="bioRxiv">
        <title>Unique metabolic strategies in Hadean analogues reveal hints for primordial physiology.</title>
        <authorList>
            <person name="Nobu M.K."/>
            <person name="Nakai R."/>
            <person name="Tamazawa S."/>
            <person name="Mori H."/>
            <person name="Toyoda A."/>
            <person name="Ijiri A."/>
            <person name="Suzuki S."/>
            <person name="Kurokawa K."/>
            <person name="Kamagata Y."/>
            <person name="Tamaki H."/>
        </authorList>
    </citation>
    <scope>NUCLEOTIDE SEQUENCE [LARGE SCALE GENOMIC DNA]</scope>
    <source>
        <strain evidence="1">BS525</strain>
    </source>
</reference>
<evidence type="ECO:0000313" key="1">
    <source>
        <dbReference type="EMBL" id="MBT9146052.1"/>
    </source>
</evidence>
<name>A0A9E2F2R2_PSYF1</name>
<dbReference type="Proteomes" id="UP000811545">
    <property type="component" value="Unassembled WGS sequence"/>
</dbReference>
<protein>
    <submittedName>
        <fullName evidence="1">Uncharacterized protein</fullName>
    </submittedName>
</protein>